<evidence type="ECO:0000256" key="13">
    <source>
        <dbReference type="ARBA" id="ARBA00023136"/>
    </source>
</evidence>
<dbReference type="SUPFAM" id="SSF158472">
    <property type="entry name" value="HAMP domain-like"/>
    <property type="match status" value="1"/>
</dbReference>
<keyword evidence="11 14" id="KW-1133">Transmembrane helix</keyword>
<feature type="transmembrane region" description="Helical" evidence="14">
    <location>
        <begin position="12"/>
        <end position="34"/>
    </location>
</feature>
<dbReference type="PROSITE" id="PS50885">
    <property type="entry name" value="HAMP"/>
    <property type="match status" value="1"/>
</dbReference>
<evidence type="ECO:0000259" key="16">
    <source>
        <dbReference type="PROSITE" id="PS50885"/>
    </source>
</evidence>
<sequence length="438" mass="47033">MTLGRGASWGMLTRVLAVLLAAVVAVQFANFALLQFVPLPRPPLFTVAQVAAALRGGETAPGAFHFKLTGEPEPTRPGRATWLAAALARDLGVSRDAVRLAFTDPPMFRHGPPGGAARPRDAGENRDAVLVGEFSAAFRRGDGRWLAVAPVRSGVDAWRIRLLLFLLASLVTVAPFAWLLARWVTRPVAVFANAAERIGRDPHTAPLAVSGPAEIAHAARAMNEMQTRLNRYVDDRTVMIGAIAHDLRTPLMRLALRLEHAPEALRRGVERDVADMQAMIAATTDYVRGATGPSTRRRLELRALAESVVDGLLDRGAQVVLLPGDPVVVEGDPVALRTVLDNLLTNALRYAGDAEVSIARDRGMAIITVRDHGPGLPDADLDRVFEPFFRSEHSRNKDTGGIGLGLASVRAVVQLHGGTARMRNHPGGGLLAQVELPL</sequence>
<keyword evidence="13 14" id="KW-0472">Membrane</keyword>
<dbReference type="OrthoDB" id="9804645at2"/>
<dbReference type="AlphaFoldDB" id="A0A4Q6Y6X5"/>
<dbReference type="PANTHER" id="PTHR44936:SF5">
    <property type="entry name" value="SENSOR HISTIDINE KINASE ENVZ"/>
    <property type="match status" value="1"/>
</dbReference>
<evidence type="ECO:0000256" key="7">
    <source>
        <dbReference type="ARBA" id="ARBA00022692"/>
    </source>
</evidence>
<dbReference type="PANTHER" id="PTHR44936">
    <property type="entry name" value="SENSOR PROTEIN CREC"/>
    <property type="match status" value="1"/>
</dbReference>
<feature type="transmembrane region" description="Helical" evidence="14">
    <location>
        <begin position="162"/>
        <end position="181"/>
    </location>
</feature>
<dbReference type="PRINTS" id="PR00344">
    <property type="entry name" value="BCTRLSENSOR"/>
</dbReference>
<dbReference type="GO" id="GO:0005524">
    <property type="term" value="F:ATP binding"/>
    <property type="evidence" value="ECO:0007669"/>
    <property type="project" value="UniProtKB-KW"/>
</dbReference>
<keyword evidence="6" id="KW-0808">Transferase</keyword>
<evidence type="ECO:0000256" key="1">
    <source>
        <dbReference type="ARBA" id="ARBA00000085"/>
    </source>
</evidence>
<dbReference type="InterPro" id="IPR036890">
    <property type="entry name" value="HATPase_C_sf"/>
</dbReference>
<evidence type="ECO:0000256" key="3">
    <source>
        <dbReference type="ARBA" id="ARBA00012438"/>
    </source>
</evidence>
<evidence type="ECO:0000256" key="5">
    <source>
        <dbReference type="ARBA" id="ARBA00022553"/>
    </source>
</evidence>
<evidence type="ECO:0000313" key="17">
    <source>
        <dbReference type="EMBL" id="RZF64996.1"/>
    </source>
</evidence>
<evidence type="ECO:0000256" key="4">
    <source>
        <dbReference type="ARBA" id="ARBA00022519"/>
    </source>
</evidence>
<reference evidence="17 18" key="1">
    <citation type="submission" date="2019-02" db="EMBL/GenBank/DDBJ databases">
        <authorList>
            <person name="Li Y."/>
        </authorList>
    </citation>
    <scope>NUCLEOTIDE SEQUENCE [LARGE SCALE GENOMIC DNA]</scope>
    <source>
        <strain evidence="17 18">3-7</strain>
    </source>
</reference>
<evidence type="ECO:0000256" key="10">
    <source>
        <dbReference type="ARBA" id="ARBA00022840"/>
    </source>
</evidence>
<dbReference type="InterPro" id="IPR003594">
    <property type="entry name" value="HATPase_dom"/>
</dbReference>
<dbReference type="SMART" id="SM00387">
    <property type="entry name" value="HATPase_c"/>
    <property type="match status" value="1"/>
</dbReference>
<dbReference type="InterPro" id="IPR004358">
    <property type="entry name" value="Sig_transdc_His_kin-like_C"/>
</dbReference>
<dbReference type="InterPro" id="IPR036097">
    <property type="entry name" value="HisK_dim/P_sf"/>
</dbReference>
<dbReference type="PROSITE" id="PS50109">
    <property type="entry name" value="HIS_KIN"/>
    <property type="match status" value="1"/>
</dbReference>
<evidence type="ECO:0000256" key="9">
    <source>
        <dbReference type="ARBA" id="ARBA00022777"/>
    </source>
</evidence>
<dbReference type="SMART" id="SM00304">
    <property type="entry name" value="HAMP"/>
    <property type="match status" value="1"/>
</dbReference>
<dbReference type="CDD" id="cd06225">
    <property type="entry name" value="HAMP"/>
    <property type="match status" value="1"/>
</dbReference>
<comment type="subcellular location">
    <subcellularLocation>
        <location evidence="2">Cell inner membrane</location>
        <topology evidence="2">Multi-pass membrane protein</topology>
    </subcellularLocation>
</comment>
<evidence type="ECO:0000259" key="15">
    <source>
        <dbReference type="PROSITE" id="PS50109"/>
    </source>
</evidence>
<keyword evidence="7 14" id="KW-0812">Transmembrane</keyword>
<keyword evidence="8" id="KW-0547">Nucleotide-binding</keyword>
<dbReference type="Pfam" id="PF02518">
    <property type="entry name" value="HATPase_c"/>
    <property type="match status" value="1"/>
</dbReference>
<evidence type="ECO:0000256" key="14">
    <source>
        <dbReference type="SAM" id="Phobius"/>
    </source>
</evidence>
<evidence type="ECO:0000256" key="8">
    <source>
        <dbReference type="ARBA" id="ARBA00022741"/>
    </source>
</evidence>
<dbReference type="InterPro" id="IPR005467">
    <property type="entry name" value="His_kinase_dom"/>
</dbReference>
<dbReference type="Gene3D" id="1.10.287.130">
    <property type="match status" value="1"/>
</dbReference>
<dbReference type="Pfam" id="PF00672">
    <property type="entry name" value="HAMP"/>
    <property type="match status" value="1"/>
</dbReference>
<keyword evidence="4" id="KW-0997">Cell inner membrane</keyword>
<feature type="domain" description="HAMP" evidence="16">
    <location>
        <begin position="182"/>
        <end position="234"/>
    </location>
</feature>
<dbReference type="InterPro" id="IPR003660">
    <property type="entry name" value="HAMP_dom"/>
</dbReference>
<keyword evidence="18" id="KW-1185">Reference proteome</keyword>
<dbReference type="InterPro" id="IPR050980">
    <property type="entry name" value="2C_sensor_his_kinase"/>
</dbReference>
<dbReference type="EMBL" id="SGIS01000009">
    <property type="protein sequence ID" value="RZF64996.1"/>
    <property type="molecule type" value="Genomic_DNA"/>
</dbReference>
<name>A0A4Q6Y6X5_9SPHN</name>
<keyword evidence="4" id="KW-1003">Cell membrane</keyword>
<evidence type="ECO:0000256" key="12">
    <source>
        <dbReference type="ARBA" id="ARBA00023012"/>
    </source>
</evidence>
<dbReference type="CDD" id="cd00075">
    <property type="entry name" value="HATPase"/>
    <property type="match status" value="1"/>
</dbReference>
<dbReference type="SUPFAM" id="SSF55874">
    <property type="entry name" value="ATPase domain of HSP90 chaperone/DNA topoisomerase II/histidine kinase"/>
    <property type="match status" value="1"/>
</dbReference>
<keyword evidence="9" id="KW-0418">Kinase</keyword>
<comment type="caution">
    <text evidence="17">The sequence shown here is derived from an EMBL/GenBank/DDBJ whole genome shotgun (WGS) entry which is preliminary data.</text>
</comment>
<dbReference type="EC" id="2.7.13.3" evidence="3"/>
<evidence type="ECO:0000256" key="6">
    <source>
        <dbReference type="ARBA" id="ARBA00022679"/>
    </source>
</evidence>
<dbReference type="SUPFAM" id="SSF47384">
    <property type="entry name" value="Homodimeric domain of signal transducing histidine kinase"/>
    <property type="match status" value="1"/>
</dbReference>
<keyword evidence="12" id="KW-0902">Two-component regulatory system</keyword>
<dbReference type="GO" id="GO:0005886">
    <property type="term" value="C:plasma membrane"/>
    <property type="evidence" value="ECO:0007669"/>
    <property type="project" value="UniProtKB-SubCell"/>
</dbReference>
<gene>
    <name evidence="17" type="ORF">EWE75_07765</name>
</gene>
<comment type="catalytic activity">
    <reaction evidence="1">
        <text>ATP + protein L-histidine = ADP + protein N-phospho-L-histidine.</text>
        <dbReference type="EC" id="2.7.13.3"/>
    </reaction>
</comment>
<dbReference type="Gene3D" id="3.30.565.10">
    <property type="entry name" value="Histidine kinase-like ATPase, C-terminal domain"/>
    <property type="match status" value="1"/>
</dbReference>
<dbReference type="GO" id="GO:0000155">
    <property type="term" value="F:phosphorelay sensor kinase activity"/>
    <property type="evidence" value="ECO:0007669"/>
    <property type="project" value="InterPro"/>
</dbReference>
<evidence type="ECO:0000313" key="18">
    <source>
        <dbReference type="Proteomes" id="UP000292085"/>
    </source>
</evidence>
<organism evidence="17 18">
    <name type="scientific">Sphingomonas populi</name>
    <dbReference type="NCBI Taxonomy" id="2484750"/>
    <lineage>
        <taxon>Bacteria</taxon>
        <taxon>Pseudomonadati</taxon>
        <taxon>Pseudomonadota</taxon>
        <taxon>Alphaproteobacteria</taxon>
        <taxon>Sphingomonadales</taxon>
        <taxon>Sphingomonadaceae</taxon>
        <taxon>Sphingomonas</taxon>
    </lineage>
</organism>
<feature type="domain" description="Histidine kinase" evidence="15">
    <location>
        <begin position="242"/>
        <end position="438"/>
    </location>
</feature>
<dbReference type="Proteomes" id="UP000292085">
    <property type="component" value="Unassembled WGS sequence"/>
</dbReference>
<accession>A0A4Q6Y6X5</accession>
<evidence type="ECO:0000256" key="2">
    <source>
        <dbReference type="ARBA" id="ARBA00004429"/>
    </source>
</evidence>
<protein>
    <recommendedName>
        <fullName evidence="3">histidine kinase</fullName>
        <ecNumber evidence="3">2.7.13.3</ecNumber>
    </recommendedName>
</protein>
<keyword evidence="10" id="KW-0067">ATP-binding</keyword>
<evidence type="ECO:0000256" key="11">
    <source>
        <dbReference type="ARBA" id="ARBA00022989"/>
    </source>
</evidence>
<proteinExistence type="predicted"/>
<keyword evidence="5" id="KW-0597">Phosphoprotein</keyword>